<evidence type="ECO:0000256" key="3">
    <source>
        <dbReference type="ARBA" id="ARBA00023004"/>
    </source>
</evidence>
<comment type="caution">
    <text evidence="6">The sequence shown here is derived from an EMBL/GenBank/DDBJ whole genome shotgun (WGS) entry which is preliminary data.</text>
</comment>
<reference evidence="6 7" key="1">
    <citation type="journal article" date="2023" name="Int. J. Syst. Evol. Microbiol.">
        <title>Streptococcus sciuri sp. nov., Staphylococcus marylandisciuri sp. nov. and Staphylococcus americanisciuri sp. nov., isolated from faeces of eastern grey squirrel (Sciurus carolinensis).</title>
        <authorList>
            <person name="Volokhov D.V."/>
            <person name="Zagorodnyaya T.A."/>
            <person name="Furtak V.A."/>
            <person name="Nattanmai G."/>
            <person name="Randall L."/>
            <person name="Jose S."/>
            <person name="Gao Y."/>
            <person name="Eisenberg T."/>
            <person name="Delmonte P."/>
            <person name="Blom J."/>
            <person name="Mitchell K.K."/>
        </authorList>
    </citation>
    <scope>NUCLEOTIDE SEQUENCE [LARGE SCALE GENOMIC DNA]</scope>
    <source>
        <strain evidence="6 7">SQ9-PEA</strain>
    </source>
</reference>
<dbReference type="EMBL" id="JANUXX010000001">
    <property type="protein sequence ID" value="MCS4487415.1"/>
    <property type="molecule type" value="Genomic_DNA"/>
</dbReference>
<dbReference type="InterPro" id="IPR058240">
    <property type="entry name" value="rSAM_sf"/>
</dbReference>
<dbReference type="PANTHER" id="PTHR11228">
    <property type="entry name" value="RADICAL SAM DOMAIN PROTEIN"/>
    <property type="match status" value="1"/>
</dbReference>
<sequence length="246" mass="28506">MELTNKCHLNCIHCYKQSSPLKRQFLNFNDLVTFLDKMKGSVYEIQLIRGELMVHPKFNEIAKYVTNNFEFVTMTTTGHFINSRNIELIKRFSFIQVSLYHYKSEINDKITKKKQSLRKTLKGIEYLIKSVRFGLFSHLGRGTFIQADWVLSKQRVENVSDLLSEVLTGDSGLSGGQKQRFLLVRVLLQDKEMLLLIESLSALVQATFDRLEAYLTSLKGKMLIHISHRYSEVSASLYNEVIKIEN</sequence>
<dbReference type="InterPro" id="IPR007197">
    <property type="entry name" value="rSAM"/>
</dbReference>
<evidence type="ECO:0000256" key="1">
    <source>
        <dbReference type="ARBA" id="ARBA00022691"/>
    </source>
</evidence>
<gene>
    <name evidence="6" type="ORF">NXS10_00260</name>
</gene>
<proteinExistence type="predicted"/>
<dbReference type="Gene3D" id="3.40.50.300">
    <property type="entry name" value="P-loop containing nucleotide triphosphate hydrolases"/>
    <property type="match status" value="1"/>
</dbReference>
<dbReference type="InterPro" id="IPR050377">
    <property type="entry name" value="Radical_SAM_PqqE_MftC-like"/>
</dbReference>
<keyword evidence="7" id="KW-1185">Reference proteome</keyword>
<dbReference type="SUPFAM" id="SSF102114">
    <property type="entry name" value="Radical SAM enzymes"/>
    <property type="match status" value="1"/>
</dbReference>
<protein>
    <submittedName>
        <fullName evidence="6">Radical SAM protein</fullName>
    </submittedName>
</protein>
<dbReference type="PANTHER" id="PTHR11228:SF7">
    <property type="entry name" value="PQQA PEPTIDE CYCLASE"/>
    <property type="match status" value="1"/>
</dbReference>
<dbReference type="SFLD" id="SFLDS00029">
    <property type="entry name" value="Radical_SAM"/>
    <property type="match status" value="1"/>
</dbReference>
<evidence type="ECO:0000256" key="2">
    <source>
        <dbReference type="ARBA" id="ARBA00022723"/>
    </source>
</evidence>
<feature type="domain" description="Radical SAM core" evidence="5">
    <location>
        <begin position="1"/>
        <end position="138"/>
    </location>
</feature>
<dbReference type="InterPro" id="IPR013785">
    <property type="entry name" value="Aldolase_TIM"/>
</dbReference>
<evidence type="ECO:0000256" key="4">
    <source>
        <dbReference type="ARBA" id="ARBA00023014"/>
    </source>
</evidence>
<evidence type="ECO:0000313" key="7">
    <source>
        <dbReference type="Proteomes" id="UP001206548"/>
    </source>
</evidence>
<dbReference type="RefSeq" id="WP_259137300.1">
    <property type="nucleotide sequence ID" value="NZ_JANUXX010000001.1"/>
</dbReference>
<dbReference type="CDD" id="cd01335">
    <property type="entry name" value="Radical_SAM"/>
    <property type="match status" value="1"/>
</dbReference>
<accession>A0ABT2F4V5</accession>
<name>A0ABT2F4V5_9STRE</name>
<keyword evidence="1" id="KW-0949">S-adenosyl-L-methionine</keyword>
<dbReference type="SUPFAM" id="SSF52540">
    <property type="entry name" value="P-loop containing nucleoside triphosphate hydrolases"/>
    <property type="match status" value="1"/>
</dbReference>
<evidence type="ECO:0000313" key="6">
    <source>
        <dbReference type="EMBL" id="MCS4487415.1"/>
    </source>
</evidence>
<evidence type="ECO:0000259" key="5">
    <source>
        <dbReference type="Pfam" id="PF04055"/>
    </source>
</evidence>
<dbReference type="Pfam" id="PF04055">
    <property type="entry name" value="Radical_SAM"/>
    <property type="match status" value="1"/>
</dbReference>
<dbReference type="SFLD" id="SFLDG01067">
    <property type="entry name" value="SPASM/twitch_domain_containing"/>
    <property type="match status" value="1"/>
</dbReference>
<dbReference type="Gene3D" id="3.20.20.70">
    <property type="entry name" value="Aldolase class I"/>
    <property type="match status" value="1"/>
</dbReference>
<keyword evidence="2" id="KW-0479">Metal-binding</keyword>
<keyword evidence="3" id="KW-0408">Iron</keyword>
<dbReference type="Proteomes" id="UP001206548">
    <property type="component" value="Unassembled WGS sequence"/>
</dbReference>
<dbReference type="InterPro" id="IPR027417">
    <property type="entry name" value="P-loop_NTPase"/>
</dbReference>
<keyword evidence="4" id="KW-0411">Iron-sulfur</keyword>
<organism evidence="6 7">
    <name type="scientific">Streptococcus sciuri</name>
    <dbReference type="NCBI Taxonomy" id="2973939"/>
    <lineage>
        <taxon>Bacteria</taxon>
        <taxon>Bacillati</taxon>
        <taxon>Bacillota</taxon>
        <taxon>Bacilli</taxon>
        <taxon>Lactobacillales</taxon>
        <taxon>Streptococcaceae</taxon>
        <taxon>Streptococcus</taxon>
    </lineage>
</organism>